<sequence>MGSPTITTLSDLVLRSHEDYETVFEHVAAHLQAEGGTIKVADRAKGTLEASWKYGINPFGLRVTVHFSSPEEGIVELSLTGSFVDAIDTWGTAKKKAKAIAEVLPSPIDVAAWPIREQASIPASTQSAPAGGTVHHRGKRKVLMALLVFFGGGIGLHKFYAGNWGWGLIYLAACTTGIPVLLSLVEFIKVLCLSQEEFDKRYNYQAVRAFQWVW</sequence>
<evidence type="ECO:0000256" key="4">
    <source>
        <dbReference type="ARBA" id="ARBA00023136"/>
    </source>
</evidence>
<name>A0A2T4MW05_AERVE</name>
<accession>A0A2T4MW05</accession>
<comment type="caution">
    <text evidence="6">The sequence shown here is derived from an EMBL/GenBank/DDBJ whole genome shotgun (WGS) entry which is preliminary data.</text>
</comment>
<evidence type="ECO:0000259" key="5">
    <source>
        <dbReference type="Pfam" id="PF05154"/>
    </source>
</evidence>
<evidence type="ECO:0000313" key="6">
    <source>
        <dbReference type="EMBL" id="PTH78787.1"/>
    </source>
</evidence>
<dbReference type="RefSeq" id="WP_107684939.1">
    <property type="nucleotide sequence ID" value="NZ_CAWQUB010000001.1"/>
</dbReference>
<dbReference type="Proteomes" id="UP000241986">
    <property type="component" value="Unassembled WGS sequence"/>
</dbReference>
<keyword evidence="4" id="KW-0472">Membrane</keyword>
<comment type="subcellular location">
    <subcellularLocation>
        <location evidence="1">Membrane</location>
        <topology evidence="1">Multi-pass membrane protein</topology>
    </subcellularLocation>
</comment>
<evidence type="ECO:0000256" key="2">
    <source>
        <dbReference type="ARBA" id="ARBA00022692"/>
    </source>
</evidence>
<organism evidence="6 7">
    <name type="scientific">Aeromonas veronii</name>
    <dbReference type="NCBI Taxonomy" id="654"/>
    <lineage>
        <taxon>Bacteria</taxon>
        <taxon>Pseudomonadati</taxon>
        <taxon>Pseudomonadota</taxon>
        <taxon>Gammaproteobacteria</taxon>
        <taxon>Aeromonadales</taxon>
        <taxon>Aeromonadaceae</taxon>
        <taxon>Aeromonas</taxon>
    </lineage>
</organism>
<reference evidence="6 7" key="1">
    <citation type="submission" date="2018-03" db="EMBL/GenBank/DDBJ databases">
        <title>Aeromonas veronii whole genome sequencing and analysis.</title>
        <authorList>
            <person name="Xie H."/>
            <person name="Liu T."/>
            <person name="Wang K."/>
        </authorList>
    </citation>
    <scope>NUCLEOTIDE SEQUENCE [LARGE SCALE GENOMIC DNA]</scope>
    <source>
        <strain evidence="6 7">XH.VA.1</strain>
    </source>
</reference>
<protein>
    <recommendedName>
        <fullName evidence="5">TM2 domain-containing protein</fullName>
    </recommendedName>
</protein>
<dbReference type="Pfam" id="PF05154">
    <property type="entry name" value="TM2"/>
    <property type="match status" value="1"/>
</dbReference>
<dbReference type="EMBL" id="PZKL01000046">
    <property type="protein sequence ID" value="PTH78787.1"/>
    <property type="molecule type" value="Genomic_DNA"/>
</dbReference>
<evidence type="ECO:0000256" key="3">
    <source>
        <dbReference type="ARBA" id="ARBA00022989"/>
    </source>
</evidence>
<dbReference type="GO" id="GO:0016020">
    <property type="term" value="C:membrane"/>
    <property type="evidence" value="ECO:0007669"/>
    <property type="project" value="UniProtKB-SubCell"/>
</dbReference>
<proteinExistence type="predicted"/>
<gene>
    <name evidence="6" type="ORF">DAA48_23240</name>
</gene>
<feature type="domain" description="TM2" evidence="5">
    <location>
        <begin position="138"/>
        <end position="188"/>
    </location>
</feature>
<dbReference type="InterPro" id="IPR007829">
    <property type="entry name" value="TM2"/>
</dbReference>
<evidence type="ECO:0000313" key="7">
    <source>
        <dbReference type="Proteomes" id="UP000241986"/>
    </source>
</evidence>
<keyword evidence="2" id="KW-0812">Transmembrane</keyword>
<evidence type="ECO:0000256" key="1">
    <source>
        <dbReference type="ARBA" id="ARBA00004141"/>
    </source>
</evidence>
<keyword evidence="3" id="KW-1133">Transmembrane helix</keyword>
<dbReference type="AlphaFoldDB" id="A0A2T4MW05"/>